<dbReference type="SUPFAM" id="SSF53901">
    <property type="entry name" value="Thiolase-like"/>
    <property type="match status" value="1"/>
</dbReference>
<dbReference type="InterPro" id="IPR014031">
    <property type="entry name" value="Ketoacyl_synth_C"/>
</dbReference>
<proteinExistence type="inferred from homology"/>
<dbReference type="InterPro" id="IPR020841">
    <property type="entry name" value="PKS_Beta-ketoAc_synthase_dom"/>
</dbReference>
<dbReference type="Gene3D" id="3.30.70.3290">
    <property type="match status" value="1"/>
</dbReference>
<dbReference type="PANTHER" id="PTHR43074">
    <property type="entry name" value="OMEGA-3 POLYUNSATURATED FATTY ACID SYNTHASE PFAB-RELATED"/>
    <property type="match status" value="1"/>
</dbReference>
<dbReference type="CDD" id="cd01287">
    <property type="entry name" value="FabA"/>
    <property type="match status" value="2"/>
</dbReference>
<dbReference type="InterPro" id="IPR029069">
    <property type="entry name" value="HotDog_dom_sf"/>
</dbReference>
<dbReference type="InterPro" id="IPR052568">
    <property type="entry name" value="PKS-FAS_Synthase"/>
</dbReference>
<dbReference type="Pfam" id="PF00109">
    <property type="entry name" value="ketoacyl-synt"/>
    <property type="match status" value="1"/>
</dbReference>
<dbReference type="InterPro" id="IPR013114">
    <property type="entry name" value="FabA_FabZ"/>
</dbReference>
<evidence type="ECO:0000256" key="2">
    <source>
        <dbReference type="ARBA" id="ARBA00006714"/>
    </source>
</evidence>
<dbReference type="GO" id="GO:0019171">
    <property type="term" value="F:(3R)-hydroxyacyl-[acyl-carrier-protein] dehydratase activity"/>
    <property type="evidence" value="ECO:0007669"/>
    <property type="project" value="InterPro"/>
</dbReference>
<dbReference type="PANTHER" id="PTHR43074:SF1">
    <property type="entry name" value="BETA-KETOACYL SYNTHASE FAMILY PROTEIN-RELATED"/>
    <property type="match status" value="1"/>
</dbReference>
<evidence type="ECO:0000256" key="1">
    <source>
        <dbReference type="ARBA" id="ARBA00005194"/>
    </source>
</evidence>
<reference evidence="10 11" key="1">
    <citation type="journal article" date="2013" name="Genome Biol. Evol.">
        <title>Genomes of Stigonematalean cyanobacteria (subsection V) and the evolution of oxygenic photosynthesis from prokaryotes to plastids.</title>
        <authorList>
            <person name="Dagan T."/>
            <person name="Roettger M."/>
            <person name="Stucken K."/>
            <person name="Landan G."/>
            <person name="Koch R."/>
            <person name="Major P."/>
            <person name="Gould S.B."/>
            <person name="Goremykin V.V."/>
            <person name="Rippka R."/>
            <person name="Tandeau de Marsac N."/>
            <person name="Gugger M."/>
            <person name="Lockhart P.J."/>
            <person name="Allen J.F."/>
            <person name="Brune I."/>
            <person name="Maus I."/>
            <person name="Puhler A."/>
            <person name="Martin W.F."/>
        </authorList>
    </citation>
    <scope>NUCLEOTIDE SEQUENCE [LARGE SCALE GENOMIC DNA]</scope>
    <source>
        <strain evidence="10 11">PCC 7110</strain>
    </source>
</reference>
<dbReference type="SUPFAM" id="SSF54637">
    <property type="entry name" value="Thioesterase/thiol ester dehydrase-isomerase"/>
    <property type="match status" value="4"/>
</dbReference>
<evidence type="ECO:0000256" key="8">
    <source>
        <dbReference type="RuleBase" id="RU003694"/>
    </source>
</evidence>
<dbReference type="InterPro" id="IPR014043">
    <property type="entry name" value="Acyl_transferase_dom"/>
</dbReference>
<accession>A0A139X710</accession>
<dbReference type="Gene3D" id="3.10.129.10">
    <property type="entry name" value="Hotdog Thioesterase"/>
    <property type="match status" value="4"/>
</dbReference>
<comment type="similarity">
    <text evidence="2">Belongs to the thioester dehydratase family. FabA subfamily.</text>
</comment>
<dbReference type="InterPro" id="IPR010083">
    <property type="entry name" value="FabA"/>
</dbReference>
<comment type="caution">
    <text evidence="10">The sequence shown here is derived from an EMBL/GenBank/DDBJ whole genome shotgun (WGS) entry which is preliminary data.</text>
</comment>
<dbReference type="InterPro" id="IPR001227">
    <property type="entry name" value="Ac_transferase_dom_sf"/>
</dbReference>
<dbReference type="Gene3D" id="3.40.366.10">
    <property type="entry name" value="Malonyl-Coenzyme A Acyl Carrier Protein, domain 2"/>
    <property type="match status" value="2"/>
</dbReference>
<name>A0A139X710_9CYAN</name>
<dbReference type="GO" id="GO:0006633">
    <property type="term" value="P:fatty acid biosynthetic process"/>
    <property type="evidence" value="ECO:0007669"/>
    <property type="project" value="UniProtKB-UniPathway"/>
</dbReference>
<dbReference type="SUPFAM" id="SSF52151">
    <property type="entry name" value="FabD/lysophospholipase-like"/>
    <property type="match status" value="1"/>
</dbReference>
<feature type="domain" description="Ketosynthase family 3 (KS3)" evidence="9">
    <location>
        <begin position="1"/>
        <end position="410"/>
    </location>
</feature>
<keyword evidence="6" id="KW-0275">Fatty acid biosynthesis</keyword>
<evidence type="ECO:0000256" key="5">
    <source>
        <dbReference type="ARBA" id="ARBA00023098"/>
    </source>
</evidence>
<dbReference type="EMBL" id="ANNX02000028">
    <property type="protein sequence ID" value="KYC40474.1"/>
    <property type="molecule type" value="Genomic_DNA"/>
</dbReference>
<keyword evidence="8" id="KW-0808">Transferase</keyword>
<dbReference type="Proteomes" id="UP000076925">
    <property type="component" value="Unassembled WGS sequence"/>
</dbReference>
<dbReference type="GO" id="GO:0016746">
    <property type="term" value="F:acyltransferase activity"/>
    <property type="evidence" value="ECO:0007669"/>
    <property type="project" value="InterPro"/>
</dbReference>
<dbReference type="InterPro" id="IPR016035">
    <property type="entry name" value="Acyl_Trfase/lysoPLipase"/>
</dbReference>
<dbReference type="Gene3D" id="3.40.47.10">
    <property type="match status" value="1"/>
</dbReference>
<dbReference type="PROSITE" id="PS52004">
    <property type="entry name" value="KS3_2"/>
    <property type="match status" value="1"/>
</dbReference>
<keyword evidence="11" id="KW-1185">Reference proteome</keyword>
<dbReference type="NCBIfam" id="TIGR02816">
    <property type="entry name" value="pfaB_fam"/>
    <property type="match status" value="1"/>
</dbReference>
<dbReference type="Pfam" id="PF07977">
    <property type="entry name" value="FabA"/>
    <property type="match status" value="2"/>
</dbReference>
<evidence type="ECO:0000256" key="4">
    <source>
        <dbReference type="ARBA" id="ARBA00022832"/>
    </source>
</evidence>
<keyword evidence="3" id="KW-0444">Lipid biosynthesis</keyword>
<keyword evidence="4" id="KW-0276">Fatty acid metabolism</keyword>
<dbReference type="RefSeq" id="WP_017746874.1">
    <property type="nucleotide sequence ID" value="NZ_KQ976354.1"/>
</dbReference>
<dbReference type="CDD" id="cd00833">
    <property type="entry name" value="PKS"/>
    <property type="match status" value="1"/>
</dbReference>
<evidence type="ECO:0000259" key="9">
    <source>
        <dbReference type="PROSITE" id="PS52004"/>
    </source>
</evidence>
<dbReference type="InterPro" id="IPR016039">
    <property type="entry name" value="Thiolase-like"/>
</dbReference>
<dbReference type="SMART" id="SM00827">
    <property type="entry name" value="PKS_AT"/>
    <property type="match status" value="1"/>
</dbReference>
<dbReference type="UniPathway" id="UPA00094"/>
<sequence length="1701" mass="191118">MVKLAIVGMETFFGTCYGLDNFQHSVYEANQNFTPVPYTRVQDIQSTHQTEQISLGAYIQDFEIDTFYFKIPPNDLDKYDPQQLLLLKVIDNALRDADLDEKGKLLQNIAIVTVLKDGPVLEIASGSDSSDKSLLKQQRNIVYSKISSLWNVSGPNFSVCVEENSVFDALEIAKRLLTNGSADTVVVGAVNLANDSALWHDRLTSMGTGTPTLSYDRNANGSVLGEGAGAIVLKRYQKAQQDCDRIYAVIDSVIVTHKASVTPSESVRQCCFRAFDEADVEPTEIGYLEVFSSGIEEQDEAEINGLLQAYHVPGAELSCAIGSVKSNIGNTYVASGIASLIKTALCLYHRYIPATPQWSGLKKPEIWQNSPFYVPTESTPWLLTEKQTKRVAAINSLDKNSNFSHAILSEDPSQENRSNKSLQESDCYLCPIAANEISALLEQLDALEQTIKNSFSLSATASEIWSAFQKNSQATYALAIVGHNKKELLREIERGRKGIPDAFARGKEWKSPLGSYFTSKPLGKKGTVAFVYPGAFNSYIGMGRKLFHLFPKTCDRIPSFVSDQSQFFRDKQLYPRSLHPLSKRQLEELETQFLSDTLGLQVSGTGFSWLWTFIMKEYFQVQPQAAFGYSMGEGSMLYALDVWVNAKDVSKFVHSSPVFQTRLAGPKTILHDFWSISQANVGEDLWHTYVLMAPASTVRKCLEQESQVFLTNINTPTEVVIGGEPQACLRVIQALNCESFRAPADMVLHCEPTISEYGELVKLNTTDVNHVKNIKFYSTAHYDPLRLEKESLAHSISQGFSRLVDFPRLVNRVYEDGARIFIELGPGNTCSRWISENLQQKEHITMSVNRRGVDDCTAIVRVLAQLLSHRVSMDLSPLYSPIPESVQTKKTLIKTVTLPPTPNSPLPTPNSPLPILNETQVLEFAQGQVSRALGKDFESIDPYAKRVRLPCPPYLFVSRVTKLEGQRGEYDTGFIQTEYDVPQNAWYSVDGQIPLGIYEEAGQGILLLLGYLGTDFESQGQRSFRLLDLTAKFLCEPPQEIKTLRYDIKIDSYVRTTSNLIVFFQAECFVGEKPIIKISGGCAGLFSEEELAQGQGIIVSDREEKARSRIQKKTFQPLLLCQKSTFEKEDLLHLSQGDLATCFGDNYEQNGLNPSLRLPSKMLTMVDRVVSVDPKGGVTGLGLVMAEKIVEPNDWYFLCHFKNDPTMPGSLMIEGSSQLLQFYTLFLGLQQCTSNARFQPIPQRPQVSRFRGQVTPTSGKLIYRLEVMEIGLSPTPYIICNVDIIFGDKTIATAQNLGWQLSEKPEQPLLTQPNLLQKPVLFNESQVQELTKGAVASCLGPEYHIYDNRRSVCLPNRDLCLVSRIVEFEGKRHDLTKTANLVTEYDVSPDAWFFRHNSYPYLPYCTYIEIAGQPCIFLGVYLGAPLLLPEENLHFRNLDGKGTILKDVDVRGKTITDKVHIKSSTVVQGAIIQKFDFQLLCDGEVFYQSEMVFGYFSDQMLANQVGLDSGKIVRPWYEDKKNLSAIVIDLKNPVHQEKFYQVPLSQPYYHLAHSQLNFLNEVLIVEAGGKYQQGYIYSSKDISPTDWYFPYHFHQDPVMPGSLGIEAIMQAMQVYALQLDLGRQFKSPRFGQVLNHEMTWKYRGQITPENRKMYLEVHISKIDVKNEQAIVVGDASLWKDNMRIYEVKNVAISLSESDMAF</sequence>
<comment type="pathway">
    <text evidence="1">Lipid metabolism; fatty acid biosynthesis.</text>
</comment>
<dbReference type="OrthoDB" id="5476655at2"/>
<comment type="similarity">
    <text evidence="8">Belongs to the thiolase-like superfamily. Beta-ketoacyl-ACP synthases family.</text>
</comment>
<evidence type="ECO:0000313" key="10">
    <source>
        <dbReference type="EMBL" id="KYC40474.1"/>
    </source>
</evidence>
<evidence type="ECO:0000256" key="3">
    <source>
        <dbReference type="ARBA" id="ARBA00022516"/>
    </source>
</evidence>
<dbReference type="Pfam" id="PF02801">
    <property type="entry name" value="Ketoacyl-synt_C"/>
    <property type="match status" value="1"/>
</dbReference>
<keyword evidence="5" id="KW-0443">Lipid metabolism</keyword>
<dbReference type="SMART" id="SM00825">
    <property type="entry name" value="PKS_KS"/>
    <property type="match status" value="1"/>
</dbReference>
<organism evidence="10 11">
    <name type="scientific">Scytonema hofmannii PCC 7110</name>
    <dbReference type="NCBI Taxonomy" id="128403"/>
    <lineage>
        <taxon>Bacteria</taxon>
        <taxon>Bacillati</taxon>
        <taxon>Cyanobacteriota</taxon>
        <taxon>Cyanophyceae</taxon>
        <taxon>Nostocales</taxon>
        <taxon>Scytonemataceae</taxon>
        <taxon>Scytonema</taxon>
    </lineage>
</organism>
<gene>
    <name evidence="10" type="ORF">WA1_26480</name>
</gene>
<dbReference type="GO" id="GO:0005737">
    <property type="term" value="C:cytoplasm"/>
    <property type="evidence" value="ECO:0007669"/>
    <property type="project" value="InterPro"/>
</dbReference>
<keyword evidence="7" id="KW-0456">Lyase</keyword>
<evidence type="ECO:0000256" key="6">
    <source>
        <dbReference type="ARBA" id="ARBA00023160"/>
    </source>
</evidence>
<dbReference type="STRING" id="128403.WA1_26480"/>
<protein>
    <submittedName>
        <fullName evidence="10">Short-chain dehydrogenase</fullName>
    </submittedName>
</protein>
<dbReference type="InterPro" id="IPR014030">
    <property type="entry name" value="Ketoacyl_synth_N"/>
</dbReference>
<evidence type="ECO:0000313" key="11">
    <source>
        <dbReference type="Proteomes" id="UP000076925"/>
    </source>
</evidence>
<evidence type="ECO:0000256" key="7">
    <source>
        <dbReference type="ARBA" id="ARBA00023239"/>
    </source>
</evidence>
<dbReference type="InterPro" id="IPR014181">
    <property type="entry name" value="Omega3_polyunsat_FA_synth-like"/>
</dbReference>